<dbReference type="Proteomes" id="UP000655208">
    <property type="component" value="Unassembled WGS sequence"/>
</dbReference>
<feature type="binding site" evidence="10">
    <location>
        <position position="71"/>
    </location>
    <ligand>
        <name>Mn(2+)</name>
        <dbReference type="ChEBI" id="CHEBI:29035"/>
    </ligand>
</feature>
<dbReference type="InterPro" id="IPR015797">
    <property type="entry name" value="NUDIX_hydrolase-like_dom_sf"/>
</dbReference>
<dbReference type="InterPro" id="IPR011876">
    <property type="entry name" value="IsopentenylPP_isomerase_typ1"/>
</dbReference>
<dbReference type="SUPFAM" id="SSF55811">
    <property type="entry name" value="Nudix"/>
    <property type="match status" value="1"/>
</dbReference>
<protein>
    <recommendedName>
        <fullName evidence="3 10">Isopentenyl-diphosphate Delta-isomerase</fullName>
        <shortName evidence="10">IPP isomerase</shortName>
        <ecNumber evidence="3 10">5.3.3.2</ecNumber>
    </recommendedName>
    <alternativeName>
        <fullName evidence="10">IPP:DMAPP isomerase</fullName>
    </alternativeName>
    <alternativeName>
        <fullName evidence="10">Isopentenyl pyrophosphate isomerase</fullName>
    </alternativeName>
</protein>
<comment type="pathway">
    <text evidence="1 10">Isoprenoid biosynthesis; dimethylallyl diphosphate biosynthesis; dimethylallyl diphosphate from isopentenyl diphosphate: step 1/1.</text>
</comment>
<dbReference type="HAMAP" id="MF_00202">
    <property type="entry name" value="Idi"/>
    <property type="match status" value="1"/>
</dbReference>
<dbReference type="InterPro" id="IPR000086">
    <property type="entry name" value="NUDIX_hydrolase_dom"/>
</dbReference>
<keyword evidence="14" id="KW-1185">Reference proteome</keyword>
<evidence type="ECO:0000256" key="2">
    <source>
        <dbReference type="ARBA" id="ARBA00007579"/>
    </source>
</evidence>
<comment type="subcellular location">
    <subcellularLocation>
        <location evidence="10">Cytoplasm</location>
    </subcellularLocation>
</comment>
<dbReference type="PANTHER" id="PTHR10885:SF0">
    <property type="entry name" value="ISOPENTENYL-DIPHOSPHATE DELTA-ISOMERASE"/>
    <property type="match status" value="1"/>
</dbReference>
<comment type="catalytic activity">
    <reaction evidence="10">
        <text>isopentenyl diphosphate = dimethylallyl diphosphate</text>
        <dbReference type="Rhea" id="RHEA:23284"/>
        <dbReference type="ChEBI" id="CHEBI:57623"/>
        <dbReference type="ChEBI" id="CHEBI:128769"/>
        <dbReference type="EC" id="5.3.3.2"/>
    </reaction>
</comment>
<feature type="binding site" evidence="10">
    <location>
        <position position="34"/>
    </location>
    <ligand>
        <name>Mn(2+)</name>
        <dbReference type="ChEBI" id="CHEBI:29035"/>
    </ligand>
</feature>
<feature type="active site" evidence="10 11">
    <location>
        <position position="118"/>
    </location>
</feature>
<gene>
    <name evidence="10 13" type="primary">idi</name>
    <name evidence="13" type="ORF">GCM10011594_35000</name>
</gene>
<evidence type="ECO:0000256" key="10">
    <source>
        <dbReference type="HAMAP-Rule" id="MF_00202"/>
    </source>
</evidence>
<dbReference type="Gene3D" id="3.90.79.10">
    <property type="entry name" value="Nucleoside Triphosphate Pyrophosphohydrolase"/>
    <property type="match status" value="1"/>
</dbReference>
<dbReference type="PIRSF" id="PIRSF018427">
    <property type="entry name" value="Isopntndiph_ism"/>
    <property type="match status" value="1"/>
</dbReference>
<dbReference type="GO" id="GO:0005737">
    <property type="term" value="C:cytoplasm"/>
    <property type="evidence" value="ECO:0007669"/>
    <property type="project" value="UniProtKB-SubCell"/>
</dbReference>
<evidence type="ECO:0000256" key="1">
    <source>
        <dbReference type="ARBA" id="ARBA00004826"/>
    </source>
</evidence>
<dbReference type="GO" id="GO:0004452">
    <property type="term" value="F:isopentenyl-diphosphate delta-isomerase activity"/>
    <property type="evidence" value="ECO:0007669"/>
    <property type="project" value="UniProtKB-UniRule"/>
</dbReference>
<proteinExistence type="inferred from homology"/>
<evidence type="ECO:0000256" key="6">
    <source>
        <dbReference type="ARBA" id="ARBA00022842"/>
    </source>
</evidence>
<reference evidence="13" key="1">
    <citation type="journal article" date="2014" name="Int. J. Syst. Evol. Microbiol.">
        <title>Complete genome sequence of Corynebacterium casei LMG S-19264T (=DSM 44701T), isolated from a smear-ripened cheese.</title>
        <authorList>
            <consortium name="US DOE Joint Genome Institute (JGI-PGF)"/>
            <person name="Walter F."/>
            <person name="Albersmeier A."/>
            <person name="Kalinowski J."/>
            <person name="Ruckert C."/>
        </authorList>
    </citation>
    <scope>NUCLEOTIDE SEQUENCE</scope>
    <source>
        <strain evidence="13">CGMCC 4.7308</strain>
    </source>
</reference>
<dbReference type="CDD" id="cd02885">
    <property type="entry name" value="NUDIX_IPP_Isomerase"/>
    <property type="match status" value="1"/>
</dbReference>
<evidence type="ECO:0000313" key="13">
    <source>
        <dbReference type="EMBL" id="GGM12139.1"/>
    </source>
</evidence>
<dbReference type="GO" id="GO:0046872">
    <property type="term" value="F:metal ion binding"/>
    <property type="evidence" value="ECO:0007669"/>
    <property type="project" value="UniProtKB-KW"/>
</dbReference>
<keyword evidence="4 10" id="KW-0963">Cytoplasm</keyword>
<feature type="binding site" evidence="10">
    <location>
        <position position="89"/>
    </location>
    <ligand>
        <name>Mg(2+)</name>
        <dbReference type="ChEBI" id="CHEBI:18420"/>
    </ligand>
</feature>
<keyword evidence="9 10" id="KW-0413">Isomerase</keyword>
<feature type="binding site" evidence="10">
    <location>
        <position position="27"/>
    </location>
    <ligand>
        <name>Mn(2+)</name>
        <dbReference type="ChEBI" id="CHEBI:29035"/>
    </ligand>
</feature>
<reference evidence="13" key="2">
    <citation type="submission" date="2020-09" db="EMBL/GenBank/DDBJ databases">
        <authorList>
            <person name="Sun Q."/>
            <person name="Zhou Y."/>
        </authorList>
    </citation>
    <scope>NUCLEOTIDE SEQUENCE</scope>
    <source>
        <strain evidence="13">CGMCC 4.7308</strain>
    </source>
</reference>
<evidence type="ECO:0000256" key="5">
    <source>
        <dbReference type="ARBA" id="ARBA00022723"/>
    </source>
</evidence>
<dbReference type="RefSeq" id="WP_188943748.1">
    <property type="nucleotide sequence ID" value="NZ_BMNA01000009.1"/>
</dbReference>
<evidence type="ECO:0000256" key="8">
    <source>
        <dbReference type="ARBA" id="ARBA00023229"/>
    </source>
</evidence>
<feature type="domain" description="Nudix hydrolase" evidence="12">
    <location>
        <begin position="32"/>
        <end position="169"/>
    </location>
</feature>
<dbReference type="InterPro" id="IPR056375">
    <property type="entry name" value="Idi_bact"/>
</dbReference>
<sequence>MTVTDDLVVLVDPAGRPIGQHDRSTVHGPETPLHLAFSLYLFDEAGSLLMTRRALDKRTWPGVWTNSCCGHPRPGEPVEEAVRRRLDDELGVEVAGLRCVLPTFSYRARDAGGTWENELCPVFVGRAVHPDGAVRPNPSETMETNWVGWDAVRTAVAAAPWAFSPWSVRQIAELGQDALAEASGRG</sequence>
<accession>A0A917WL46</accession>
<comment type="cofactor">
    <cofactor evidence="10">
        <name>Mg(2+)</name>
        <dbReference type="ChEBI" id="CHEBI:18420"/>
    </cofactor>
    <text evidence="10">Binds 1 Mg(2+) ion per subunit. The magnesium ion binds only when substrate is bound.</text>
</comment>
<feature type="binding site" evidence="10">
    <location>
        <position position="118"/>
    </location>
    <ligand>
        <name>Mn(2+)</name>
        <dbReference type="ChEBI" id="CHEBI:29035"/>
    </ligand>
</feature>
<evidence type="ECO:0000256" key="7">
    <source>
        <dbReference type="ARBA" id="ARBA00023211"/>
    </source>
</evidence>
<evidence type="ECO:0000256" key="9">
    <source>
        <dbReference type="ARBA" id="ARBA00023235"/>
    </source>
</evidence>
<dbReference type="EMBL" id="BMNA01000009">
    <property type="protein sequence ID" value="GGM12139.1"/>
    <property type="molecule type" value="Genomic_DNA"/>
</dbReference>
<feature type="active site" evidence="10 11">
    <location>
        <position position="69"/>
    </location>
</feature>
<dbReference type="GO" id="GO:0050992">
    <property type="term" value="P:dimethylallyl diphosphate biosynthetic process"/>
    <property type="evidence" value="ECO:0007669"/>
    <property type="project" value="UniProtKB-UniRule"/>
</dbReference>
<evidence type="ECO:0000256" key="3">
    <source>
        <dbReference type="ARBA" id="ARBA00012057"/>
    </source>
</evidence>
<evidence type="ECO:0000313" key="14">
    <source>
        <dbReference type="Proteomes" id="UP000655208"/>
    </source>
</evidence>
<dbReference type="GO" id="GO:0008299">
    <property type="term" value="P:isoprenoid biosynthetic process"/>
    <property type="evidence" value="ECO:0007669"/>
    <property type="project" value="UniProtKB-UniRule"/>
</dbReference>
<dbReference type="NCBIfam" id="NF002995">
    <property type="entry name" value="PRK03759.1"/>
    <property type="match status" value="1"/>
</dbReference>
<evidence type="ECO:0000256" key="11">
    <source>
        <dbReference type="PIRSR" id="PIRSR018427-1"/>
    </source>
</evidence>
<comment type="cofactor">
    <cofactor evidence="10">
        <name>Mn(2+)</name>
        <dbReference type="ChEBI" id="CHEBI:29035"/>
    </cofactor>
    <text evidence="10">Binds 1 Mn(2+) ion per subunit.</text>
</comment>
<dbReference type="PROSITE" id="PS51462">
    <property type="entry name" value="NUDIX"/>
    <property type="match status" value="1"/>
</dbReference>
<keyword evidence="8 10" id="KW-0414">Isoprene biosynthesis</keyword>
<dbReference type="EC" id="5.3.3.2" evidence="3 10"/>
<comment type="function">
    <text evidence="10">Catalyzes the 1,3-allylic rearrangement of the homoallylic substrate isopentenyl (IPP) to its highly electrophilic allylic isomer, dimethylallyl diphosphate (DMAPP).</text>
</comment>
<dbReference type="Pfam" id="PF00293">
    <property type="entry name" value="NUDIX"/>
    <property type="match status" value="1"/>
</dbReference>
<organism evidence="13 14">
    <name type="scientific">Nakamurella endophytica</name>
    <dbReference type="NCBI Taxonomy" id="1748367"/>
    <lineage>
        <taxon>Bacteria</taxon>
        <taxon>Bacillati</taxon>
        <taxon>Actinomycetota</taxon>
        <taxon>Actinomycetes</taxon>
        <taxon>Nakamurellales</taxon>
        <taxon>Nakamurellaceae</taxon>
        <taxon>Nakamurella</taxon>
    </lineage>
</organism>
<feature type="binding site" evidence="10">
    <location>
        <position position="116"/>
    </location>
    <ligand>
        <name>Mn(2+)</name>
        <dbReference type="ChEBI" id="CHEBI:29035"/>
    </ligand>
</feature>
<name>A0A917WL46_9ACTN</name>
<keyword evidence="7 10" id="KW-0464">Manganese</keyword>
<dbReference type="AlphaFoldDB" id="A0A917WL46"/>
<dbReference type="NCBIfam" id="TIGR02150">
    <property type="entry name" value="IPP_isom_1"/>
    <property type="match status" value="1"/>
</dbReference>
<keyword evidence="6 10" id="KW-0460">Magnesium</keyword>
<dbReference type="PANTHER" id="PTHR10885">
    <property type="entry name" value="ISOPENTENYL-DIPHOSPHATE DELTA-ISOMERASE"/>
    <property type="match status" value="1"/>
</dbReference>
<evidence type="ECO:0000256" key="4">
    <source>
        <dbReference type="ARBA" id="ARBA00022490"/>
    </source>
</evidence>
<comment type="similarity">
    <text evidence="2 10">Belongs to the IPP isomerase type 1 family.</text>
</comment>
<keyword evidence="5 10" id="KW-0479">Metal-binding</keyword>
<comment type="caution">
    <text evidence="13">The sequence shown here is derived from an EMBL/GenBank/DDBJ whole genome shotgun (WGS) entry which is preliminary data.</text>
</comment>
<evidence type="ECO:0000259" key="12">
    <source>
        <dbReference type="PROSITE" id="PS51462"/>
    </source>
</evidence>